<evidence type="ECO:0000313" key="2">
    <source>
        <dbReference type="EMBL" id="KAK2029870.1"/>
    </source>
</evidence>
<dbReference type="SMART" id="SM00317">
    <property type="entry name" value="SET"/>
    <property type="match status" value="1"/>
</dbReference>
<dbReference type="Pfam" id="PF00856">
    <property type="entry name" value="SET"/>
    <property type="match status" value="1"/>
</dbReference>
<keyword evidence="3" id="KW-1185">Reference proteome</keyword>
<dbReference type="Gene3D" id="2.170.270.10">
    <property type="entry name" value="SET domain"/>
    <property type="match status" value="1"/>
</dbReference>
<comment type="caution">
    <text evidence="2">The sequence shown here is derived from an EMBL/GenBank/DDBJ whole genome shotgun (WGS) entry which is preliminary data.</text>
</comment>
<dbReference type="Proteomes" id="UP001232148">
    <property type="component" value="Unassembled WGS sequence"/>
</dbReference>
<organism evidence="2 3">
    <name type="scientific">Colletotrichum zoysiae</name>
    <dbReference type="NCBI Taxonomy" id="1216348"/>
    <lineage>
        <taxon>Eukaryota</taxon>
        <taxon>Fungi</taxon>
        <taxon>Dikarya</taxon>
        <taxon>Ascomycota</taxon>
        <taxon>Pezizomycotina</taxon>
        <taxon>Sordariomycetes</taxon>
        <taxon>Hypocreomycetidae</taxon>
        <taxon>Glomerellales</taxon>
        <taxon>Glomerellaceae</taxon>
        <taxon>Colletotrichum</taxon>
        <taxon>Colletotrichum graminicola species complex</taxon>
    </lineage>
</organism>
<dbReference type="PROSITE" id="PS50280">
    <property type="entry name" value="SET"/>
    <property type="match status" value="1"/>
</dbReference>
<reference evidence="2" key="1">
    <citation type="submission" date="2021-06" db="EMBL/GenBank/DDBJ databases">
        <title>Comparative genomics, transcriptomics and evolutionary studies reveal genomic signatures of adaptation to plant cell wall in hemibiotrophic fungi.</title>
        <authorList>
            <consortium name="DOE Joint Genome Institute"/>
            <person name="Baroncelli R."/>
            <person name="Diaz J.F."/>
            <person name="Benocci T."/>
            <person name="Peng M."/>
            <person name="Battaglia E."/>
            <person name="Haridas S."/>
            <person name="Andreopoulos W."/>
            <person name="Labutti K."/>
            <person name="Pangilinan J."/>
            <person name="Floch G.L."/>
            <person name="Makela M.R."/>
            <person name="Henrissat B."/>
            <person name="Grigoriev I.V."/>
            <person name="Crouch J.A."/>
            <person name="De Vries R.P."/>
            <person name="Sukno S.A."/>
            <person name="Thon M.R."/>
        </authorList>
    </citation>
    <scope>NUCLEOTIDE SEQUENCE</scope>
    <source>
        <strain evidence="2">MAFF235873</strain>
    </source>
</reference>
<evidence type="ECO:0000313" key="3">
    <source>
        <dbReference type="Proteomes" id="UP001232148"/>
    </source>
</evidence>
<sequence>MDVKDVSEAEEFAAYFQQLQIAAERARSMKGQIPRDHPSPFMLVGDFNMARARAMIEMAMKPRQYHVKTSQMPSAYLPCNRSENELQPLPISKMRLEEHHRGTYVLVRTMTMPNKINVILAIAEDEEGTAVLLQLYNQPEEPEFDIEDILPQGSVCLIKEPFFKKATDGKYSLRVDHVGDFCLLARDDERIPQRWRSVPHFAPNSESIRARGNTAVGQKKWGRAEKLYTEAIAAATTPEHKRMALLNRSLANLRLQRPEKALLDAVNARSNDTPTEKGLFREAKAHYALEQFDLCAGKLQQVLALNPENKEAEMELERTGRRIVEQVTGGFKWKHMHKQAKETPPIIDCATYSSPVEIRDSTGRGRGLFTTKPVKAGELLLCEKAFSYVYADQNDHTASKNLKVLMNLDSKKMTMGGQATLVSTVVQKLYHNPEAASRFMDLYHGDYEVVNASPGEQVAVDTFLVERIIGLNCFGAPRTTLEYLKKRGVDQGQEDRSQTTCGIWTTASFINHSCIGNCFRAFIGDMMIVRASRDLDVGAELLFCYQVPKEGADYQATQNDLKSWGFICRCELCEEKKATSGPAFQKRQRLVQILKSSMRSCRTVAHEAKVLKLLSQVEDTYSGGKGTPRPEACAIYLALGQKRVDRRKFAQGLEFAIKGLEALGFEVVASPRGKASGEPTLEIKKWGEANEYLMQAFLTMFRSYEKLAPELCQVARSYAETMYAIVFGEKDTIGTMFEEFK</sequence>
<proteinExistence type="predicted"/>
<dbReference type="InterPro" id="IPR019734">
    <property type="entry name" value="TPR_rpt"/>
</dbReference>
<dbReference type="InterPro" id="IPR011990">
    <property type="entry name" value="TPR-like_helical_dom_sf"/>
</dbReference>
<dbReference type="AlphaFoldDB" id="A0AAD9HIS2"/>
<dbReference type="Gene3D" id="1.25.40.10">
    <property type="entry name" value="Tetratricopeptide repeat domain"/>
    <property type="match status" value="1"/>
</dbReference>
<accession>A0AAD9HIS2</accession>
<dbReference type="PANTHER" id="PTHR47643:SF2">
    <property type="entry name" value="TPR DOMAIN PROTEIN (AFU_ORTHOLOGUE AFUA_5G12710)"/>
    <property type="match status" value="1"/>
</dbReference>
<feature type="domain" description="SET" evidence="1">
    <location>
        <begin position="354"/>
        <end position="546"/>
    </location>
</feature>
<protein>
    <recommendedName>
        <fullName evidence="1">SET domain-containing protein</fullName>
    </recommendedName>
</protein>
<dbReference type="SMART" id="SM00028">
    <property type="entry name" value="TPR"/>
    <property type="match status" value="2"/>
</dbReference>
<dbReference type="InterPro" id="IPR046341">
    <property type="entry name" value="SET_dom_sf"/>
</dbReference>
<dbReference type="PANTHER" id="PTHR47643">
    <property type="entry name" value="TPR DOMAIN PROTEIN (AFU_ORTHOLOGUE AFUA_5G12710)"/>
    <property type="match status" value="1"/>
</dbReference>
<dbReference type="SUPFAM" id="SSF48452">
    <property type="entry name" value="TPR-like"/>
    <property type="match status" value="1"/>
</dbReference>
<gene>
    <name evidence="2" type="ORF">LX32DRAFT_692917</name>
</gene>
<evidence type="ECO:0000259" key="1">
    <source>
        <dbReference type="PROSITE" id="PS50280"/>
    </source>
</evidence>
<name>A0AAD9HIS2_9PEZI</name>
<dbReference type="SUPFAM" id="SSF82199">
    <property type="entry name" value="SET domain"/>
    <property type="match status" value="1"/>
</dbReference>
<dbReference type="InterPro" id="IPR001214">
    <property type="entry name" value="SET_dom"/>
</dbReference>
<dbReference type="InterPro" id="IPR053209">
    <property type="entry name" value="Gramillin-biosynth_MTr"/>
</dbReference>
<dbReference type="EMBL" id="MU842858">
    <property type="protein sequence ID" value="KAK2029870.1"/>
    <property type="molecule type" value="Genomic_DNA"/>
</dbReference>